<feature type="region of interest" description="Disordered" evidence="1">
    <location>
        <begin position="349"/>
        <end position="374"/>
    </location>
</feature>
<dbReference type="AlphaFoldDB" id="A0A0D1Z0W8"/>
<keyword evidence="2" id="KW-0812">Transmembrane</keyword>
<feature type="transmembrane region" description="Helical" evidence="2">
    <location>
        <begin position="104"/>
        <end position="128"/>
    </location>
</feature>
<dbReference type="PANTHER" id="PTHR33048:SF47">
    <property type="entry name" value="INTEGRAL MEMBRANE PROTEIN-RELATED"/>
    <property type="match status" value="1"/>
</dbReference>
<evidence type="ECO:0000256" key="1">
    <source>
        <dbReference type="SAM" id="MobiDB-lite"/>
    </source>
</evidence>
<protein>
    <submittedName>
        <fullName evidence="3">Uncharacterized protein</fullName>
    </submittedName>
</protein>
<keyword evidence="4" id="KW-1185">Reference proteome</keyword>
<dbReference type="VEuPathDB" id="FungiDB:PV08_01866"/>
<dbReference type="EMBL" id="KN847492">
    <property type="protein sequence ID" value="KIW21286.1"/>
    <property type="molecule type" value="Genomic_DNA"/>
</dbReference>
<name>A0A0D1Z0W8_9EURO</name>
<sequence length="412" mass="46791">MEVPRPDGPDDNRGTNIFVACWVLTGFVFFVLLFRYGVKAWISWLLPWEWGLGRHFFYLTPIERNQAMKYDFVSQPLGISASMWSRTGVIIFLYTCFAQNRRSLRIIVIACLVVQIVVNLVTILQIILQCGPHPYRLVDRASYFHYMWDPLPADGSVVCQSPSVQTTIGYVQGAFNCTIDFALAYLAWFELWQFLFRGAKNSSENSIVTRFKRLDHRIRNQRLWQTALICGPLVLSAVASIVKTYLLTALGNRLDFTWNIVPFILWVKIENYCIPIASTAPIIRIFIRTFIDHRGADQENGLGSSGAGRSGTGGLRSKLSRAGHTMELKSTHSQTRSHVQPDSKWIVQESDEGGSETARGPSRQGSENGLIFPEHEIRIKREYEVRVEEKSNIRPSATGMKKPHVRSGDTWA</sequence>
<organism evidence="3 4">
    <name type="scientific">Exophiala spinifera</name>
    <dbReference type="NCBI Taxonomy" id="91928"/>
    <lineage>
        <taxon>Eukaryota</taxon>
        <taxon>Fungi</taxon>
        <taxon>Dikarya</taxon>
        <taxon>Ascomycota</taxon>
        <taxon>Pezizomycotina</taxon>
        <taxon>Eurotiomycetes</taxon>
        <taxon>Chaetothyriomycetidae</taxon>
        <taxon>Chaetothyriales</taxon>
        <taxon>Herpotrichiellaceae</taxon>
        <taxon>Exophiala</taxon>
    </lineage>
</organism>
<dbReference type="InterPro" id="IPR052337">
    <property type="entry name" value="SAT4-like"/>
</dbReference>
<dbReference type="OrthoDB" id="5429740at2759"/>
<keyword evidence="2" id="KW-0472">Membrane</keyword>
<gene>
    <name evidence="3" type="ORF">PV08_01866</name>
</gene>
<keyword evidence="2" id="KW-1133">Transmembrane helix</keyword>
<feature type="region of interest" description="Disordered" evidence="1">
    <location>
        <begin position="388"/>
        <end position="412"/>
    </location>
</feature>
<evidence type="ECO:0000313" key="4">
    <source>
        <dbReference type="Proteomes" id="UP000053328"/>
    </source>
</evidence>
<dbReference type="GeneID" id="27328949"/>
<dbReference type="HOGENOM" id="CLU_050086_0_0_1"/>
<feature type="region of interest" description="Disordered" evidence="1">
    <location>
        <begin position="298"/>
        <end position="318"/>
    </location>
</feature>
<accession>A0A0D1Z0W8</accession>
<feature type="transmembrane region" description="Helical" evidence="2">
    <location>
        <begin position="15"/>
        <end position="34"/>
    </location>
</feature>
<dbReference type="Proteomes" id="UP000053328">
    <property type="component" value="Unassembled WGS sequence"/>
</dbReference>
<feature type="compositionally biased region" description="Gly residues" evidence="1">
    <location>
        <begin position="303"/>
        <end position="314"/>
    </location>
</feature>
<reference evidence="3 4" key="1">
    <citation type="submission" date="2015-01" db="EMBL/GenBank/DDBJ databases">
        <title>The Genome Sequence of Exophiala spinifera CBS89968.</title>
        <authorList>
            <consortium name="The Broad Institute Genomics Platform"/>
            <person name="Cuomo C."/>
            <person name="de Hoog S."/>
            <person name="Gorbushina A."/>
            <person name="Stielow B."/>
            <person name="Teixiera M."/>
            <person name="Abouelleil A."/>
            <person name="Chapman S.B."/>
            <person name="Priest M."/>
            <person name="Young S.K."/>
            <person name="Wortman J."/>
            <person name="Nusbaum C."/>
            <person name="Birren B."/>
        </authorList>
    </citation>
    <scope>NUCLEOTIDE SEQUENCE [LARGE SCALE GENOMIC DNA]</scope>
    <source>
        <strain evidence="3 4">CBS 89968</strain>
    </source>
</reference>
<evidence type="ECO:0000256" key="2">
    <source>
        <dbReference type="SAM" id="Phobius"/>
    </source>
</evidence>
<proteinExistence type="predicted"/>
<evidence type="ECO:0000313" key="3">
    <source>
        <dbReference type="EMBL" id="KIW21286.1"/>
    </source>
</evidence>
<dbReference type="RefSeq" id="XP_016241502.1">
    <property type="nucleotide sequence ID" value="XM_016376226.1"/>
</dbReference>
<dbReference type="PANTHER" id="PTHR33048">
    <property type="entry name" value="PTH11-LIKE INTEGRAL MEMBRANE PROTEIN (AFU_ORTHOLOGUE AFUA_5G11245)"/>
    <property type="match status" value="1"/>
</dbReference>